<evidence type="ECO:0000256" key="4">
    <source>
        <dbReference type="ARBA" id="ARBA00023128"/>
    </source>
</evidence>
<accession>A0A024FZG8</accession>
<dbReference type="PANTHER" id="PTHR21013">
    <property type="entry name" value="ATP SYNTHASE MITOCHONDRIAL F1 COMPLEX ASSEMBLY FACTOR 2/ATP12 PROTEIN, MITOCHONDRIAL PRECURSOR"/>
    <property type="match status" value="1"/>
</dbReference>
<dbReference type="InterPro" id="IPR023335">
    <property type="entry name" value="ATP12_ortho_dom_sf"/>
</dbReference>
<name>A0A024FZG8_9STRA</name>
<keyword evidence="3" id="KW-0809">Transit peptide</keyword>
<dbReference type="SUPFAM" id="SSF160909">
    <property type="entry name" value="ATP12-like"/>
    <property type="match status" value="1"/>
</dbReference>
<comment type="subcellular location">
    <subcellularLocation>
        <location evidence="1">Mitochondrion</location>
    </subcellularLocation>
</comment>
<evidence type="ECO:0000256" key="3">
    <source>
        <dbReference type="ARBA" id="ARBA00022946"/>
    </source>
</evidence>
<dbReference type="GO" id="GO:0033615">
    <property type="term" value="P:mitochondrial proton-transporting ATP synthase complex assembly"/>
    <property type="evidence" value="ECO:0007669"/>
    <property type="project" value="TreeGrafter"/>
</dbReference>
<keyword evidence="7" id="KW-1185">Reference proteome</keyword>
<reference evidence="6 7" key="1">
    <citation type="submission" date="2012-05" db="EMBL/GenBank/DDBJ databases">
        <title>Recombination and specialization in a pathogen metapopulation.</title>
        <authorList>
            <person name="Gardiner A."/>
            <person name="Kemen E."/>
            <person name="Schultz-Larsen T."/>
            <person name="MacLean D."/>
            <person name="Van Oosterhout C."/>
            <person name="Jones J.D.G."/>
        </authorList>
    </citation>
    <scope>NUCLEOTIDE SEQUENCE [LARGE SCALE GENOMIC DNA]</scope>
    <source>
        <strain evidence="6 7">Ac Nc2</strain>
    </source>
</reference>
<dbReference type="Gene3D" id="1.10.3580.10">
    <property type="entry name" value="ATP12 ATPase"/>
    <property type="match status" value="1"/>
</dbReference>
<dbReference type="InterPro" id="IPR042272">
    <property type="entry name" value="ATP12_ATP_synth-F1-assembly_N"/>
</dbReference>
<keyword evidence="5" id="KW-0143">Chaperone</keyword>
<dbReference type="Pfam" id="PF07542">
    <property type="entry name" value="ATP12"/>
    <property type="match status" value="1"/>
</dbReference>
<evidence type="ECO:0000256" key="5">
    <source>
        <dbReference type="ARBA" id="ARBA00023186"/>
    </source>
</evidence>
<evidence type="ECO:0000313" key="6">
    <source>
        <dbReference type="EMBL" id="CCI39984.1"/>
    </source>
</evidence>
<protein>
    <recommendedName>
        <fullName evidence="8">ATP synthase mitochondrial F1 complex assembly factor 2</fullName>
    </recommendedName>
</protein>
<evidence type="ECO:0000313" key="7">
    <source>
        <dbReference type="Proteomes" id="UP000053237"/>
    </source>
</evidence>
<dbReference type="OrthoDB" id="5673at2759"/>
<comment type="caution">
    <text evidence="6">The sequence shown here is derived from an EMBL/GenBank/DDBJ whole genome shotgun (WGS) entry which is preliminary data.</text>
</comment>
<dbReference type="PANTHER" id="PTHR21013:SF10">
    <property type="entry name" value="ATP SYNTHASE MITOCHONDRIAL F1 COMPLEX ASSEMBLY FACTOR 2"/>
    <property type="match status" value="1"/>
</dbReference>
<evidence type="ECO:0008006" key="8">
    <source>
        <dbReference type="Google" id="ProtNLM"/>
    </source>
</evidence>
<sequence length="282" mass="32279">MRCYRHDWNLARYFGTGRFGRAKIAGPNIDGALRFYDRVSVVEILSERPAYSVALDGRNIKTSLKSKFEVPYRALAYAVAHEWDAQKSTIRPATMPIMTLASTIIDLHLTSSRHDLIEDMMNYLQSDTICYQVSPTPQEKLYSLQLEKWEPIRRWFEKKFDGELDVSHGTINALVHDETLVHNVRLYLQKLNDFELVPLRAMTRNCKSFITASALFDRHITAKDAMDISRVEEEFQIGSWGLVEGGHDLDRVNCCVGISSASSFLWLQQQMKASIPNKQSNA</sequence>
<dbReference type="EMBL" id="CAIX01000004">
    <property type="protein sequence ID" value="CCI39984.1"/>
    <property type="molecule type" value="Genomic_DNA"/>
</dbReference>
<gene>
    <name evidence="6" type="ORF">BN9_007680</name>
</gene>
<comment type="similarity">
    <text evidence="2">Belongs to the ATP12 family.</text>
</comment>
<evidence type="ECO:0000256" key="2">
    <source>
        <dbReference type="ARBA" id="ARBA00008231"/>
    </source>
</evidence>
<dbReference type="Gene3D" id="3.30.2180.10">
    <property type="entry name" value="ATP12-like"/>
    <property type="match status" value="1"/>
</dbReference>
<evidence type="ECO:0000256" key="1">
    <source>
        <dbReference type="ARBA" id="ARBA00004173"/>
    </source>
</evidence>
<organism evidence="6 7">
    <name type="scientific">Albugo candida</name>
    <dbReference type="NCBI Taxonomy" id="65357"/>
    <lineage>
        <taxon>Eukaryota</taxon>
        <taxon>Sar</taxon>
        <taxon>Stramenopiles</taxon>
        <taxon>Oomycota</taxon>
        <taxon>Peronosporomycetes</taxon>
        <taxon>Albuginales</taxon>
        <taxon>Albuginaceae</taxon>
        <taxon>Albugo</taxon>
    </lineage>
</organism>
<dbReference type="Proteomes" id="UP000053237">
    <property type="component" value="Unassembled WGS sequence"/>
</dbReference>
<dbReference type="STRING" id="65357.A0A024FZG8"/>
<keyword evidence="4" id="KW-0496">Mitochondrion</keyword>
<dbReference type="InParanoid" id="A0A024FZG8"/>
<dbReference type="AlphaFoldDB" id="A0A024FZG8"/>
<dbReference type="InterPro" id="IPR011419">
    <property type="entry name" value="ATP12_ATP_synth-F1-assembly"/>
</dbReference>
<proteinExistence type="inferred from homology"/>
<dbReference type="GO" id="GO:0005739">
    <property type="term" value="C:mitochondrion"/>
    <property type="evidence" value="ECO:0007669"/>
    <property type="project" value="UniProtKB-SubCell"/>
</dbReference>